<name>A0ABS6Z3J0_9ACTN</name>
<evidence type="ECO:0000313" key="2">
    <source>
        <dbReference type="Proteomes" id="UP000812013"/>
    </source>
</evidence>
<dbReference type="RefSeq" id="WP_219666360.1">
    <property type="nucleotide sequence ID" value="NZ_WTFF01000053.1"/>
</dbReference>
<organism evidence="1 2">
    <name type="scientific">Streptomyces bambusae</name>
    <dbReference type="NCBI Taxonomy" id="1550616"/>
    <lineage>
        <taxon>Bacteria</taxon>
        <taxon>Bacillati</taxon>
        <taxon>Actinomycetota</taxon>
        <taxon>Actinomycetes</taxon>
        <taxon>Kitasatosporales</taxon>
        <taxon>Streptomycetaceae</taxon>
        <taxon>Streptomyces</taxon>
    </lineage>
</organism>
<evidence type="ECO:0008006" key="3">
    <source>
        <dbReference type="Google" id="ProtNLM"/>
    </source>
</evidence>
<dbReference type="EMBL" id="WTFF01000053">
    <property type="protein sequence ID" value="MBW5482325.1"/>
    <property type="molecule type" value="Genomic_DNA"/>
</dbReference>
<reference evidence="1 2" key="1">
    <citation type="submission" date="2019-12" db="EMBL/GenBank/DDBJ databases">
        <title>Genome sequence of Streptomyces bambusae.</title>
        <authorList>
            <person name="Bansal K."/>
            <person name="Choksket S."/>
            <person name="Korpole S."/>
            <person name="Patil P.B."/>
        </authorList>
    </citation>
    <scope>NUCLEOTIDE SEQUENCE [LARGE SCALE GENOMIC DNA]</scope>
    <source>
        <strain evidence="1 2">SK60</strain>
    </source>
</reference>
<proteinExistence type="predicted"/>
<sequence>MYLIHAQLRAPFGDPLPCDAARRALAAARPDDRVEHVSAHARAEPHPVLGFFVMANSLSEAEGRIAQLCLRLLREHGELAGWALVRAEAPLVAPLGQGLLGPPAIPSNGSELRRK</sequence>
<dbReference type="Proteomes" id="UP000812013">
    <property type="component" value="Unassembled WGS sequence"/>
</dbReference>
<comment type="caution">
    <text evidence="1">The sequence shown here is derived from an EMBL/GenBank/DDBJ whole genome shotgun (WGS) entry which is preliminary data.</text>
</comment>
<gene>
    <name evidence="1" type="ORF">GPJ59_10625</name>
</gene>
<protein>
    <recommendedName>
        <fullName evidence="3">YCII-related domain-containing protein</fullName>
    </recommendedName>
</protein>
<keyword evidence="2" id="KW-1185">Reference proteome</keyword>
<accession>A0ABS6Z3J0</accession>
<evidence type="ECO:0000313" key="1">
    <source>
        <dbReference type="EMBL" id="MBW5482325.1"/>
    </source>
</evidence>